<gene>
    <name evidence="2" type="ORF">SAMN05444920_1203</name>
</gene>
<feature type="domain" description="DUF6924" evidence="1">
    <location>
        <begin position="94"/>
        <end position="133"/>
    </location>
</feature>
<dbReference type="EMBL" id="FNVT01000020">
    <property type="protein sequence ID" value="SEH01299.1"/>
    <property type="molecule type" value="Genomic_DNA"/>
</dbReference>
<reference evidence="2 3" key="1">
    <citation type="submission" date="2016-10" db="EMBL/GenBank/DDBJ databases">
        <authorList>
            <person name="de Groot N.N."/>
        </authorList>
    </citation>
    <scope>NUCLEOTIDE SEQUENCE [LARGE SCALE GENOMIC DNA]</scope>
    <source>
        <strain evidence="2 3">CGMCC 4.7037</strain>
    </source>
</reference>
<proteinExistence type="predicted"/>
<dbReference type="Pfam" id="PF21962">
    <property type="entry name" value="DUF6924"/>
    <property type="match status" value="1"/>
</dbReference>
<dbReference type="AlphaFoldDB" id="A0A1H6EWP3"/>
<dbReference type="Proteomes" id="UP000236732">
    <property type="component" value="Unassembled WGS sequence"/>
</dbReference>
<evidence type="ECO:0000313" key="2">
    <source>
        <dbReference type="EMBL" id="SEH01299.1"/>
    </source>
</evidence>
<protein>
    <recommendedName>
        <fullName evidence="1">DUF6924 domain-containing protein</fullName>
    </recommendedName>
</protein>
<sequence>MPGGEVDRPFGVVLVGQQDVAILAVDLRSQDLRPLAVVDERYVSPLARPETYTLLDTLTTRCDIVRKPLSGKSMCAWPLGKIISMSLPQPADLTSLVLRTDFSDDSKWLALQALLDGLSEYTDATYVSDPAYGFEDPGGQRVLARCGHDKQ</sequence>
<evidence type="ECO:0000313" key="3">
    <source>
        <dbReference type="Proteomes" id="UP000236732"/>
    </source>
</evidence>
<dbReference type="InterPro" id="IPR053832">
    <property type="entry name" value="DUF6924"/>
</dbReference>
<accession>A0A1H6EWP3</accession>
<evidence type="ECO:0000259" key="1">
    <source>
        <dbReference type="Pfam" id="PF21962"/>
    </source>
</evidence>
<name>A0A1H6EWP3_9ACTN</name>
<keyword evidence="3" id="KW-1185">Reference proteome</keyword>
<organism evidence="2 3">
    <name type="scientific">Nonomuraea solani</name>
    <dbReference type="NCBI Taxonomy" id="1144553"/>
    <lineage>
        <taxon>Bacteria</taxon>
        <taxon>Bacillati</taxon>
        <taxon>Actinomycetota</taxon>
        <taxon>Actinomycetes</taxon>
        <taxon>Streptosporangiales</taxon>
        <taxon>Streptosporangiaceae</taxon>
        <taxon>Nonomuraea</taxon>
    </lineage>
</organism>